<dbReference type="GO" id="GO:0032259">
    <property type="term" value="P:methylation"/>
    <property type="evidence" value="ECO:0007669"/>
    <property type="project" value="UniProtKB-KW"/>
</dbReference>
<dbReference type="Proteomes" id="UP001499863">
    <property type="component" value="Unassembled WGS sequence"/>
</dbReference>
<feature type="domain" description="Methyltransferase type 12" evidence="1">
    <location>
        <begin position="57"/>
        <end position="154"/>
    </location>
</feature>
<dbReference type="RefSeq" id="WP_344333791.1">
    <property type="nucleotide sequence ID" value="NZ_BAAAKJ010000142.1"/>
</dbReference>
<dbReference type="PIRSF" id="PIRSF011491">
    <property type="entry name" value="Mtase_YbcY_prd"/>
    <property type="match status" value="1"/>
</dbReference>
<dbReference type="Gene3D" id="3.40.50.150">
    <property type="entry name" value="Vaccinia Virus protein VP39"/>
    <property type="match status" value="1"/>
</dbReference>
<gene>
    <name evidence="2" type="ORF">GCM10009639_27680</name>
</gene>
<keyword evidence="2" id="KW-0489">Methyltransferase</keyword>
<keyword evidence="2" id="KW-0808">Transferase</keyword>
<comment type="caution">
    <text evidence="2">The sequence shown here is derived from an EMBL/GenBank/DDBJ whole genome shotgun (WGS) entry which is preliminary data.</text>
</comment>
<reference evidence="2 3" key="1">
    <citation type="journal article" date="2019" name="Int. J. Syst. Evol. Microbiol.">
        <title>The Global Catalogue of Microorganisms (GCM) 10K type strain sequencing project: providing services to taxonomists for standard genome sequencing and annotation.</title>
        <authorList>
            <consortium name="The Broad Institute Genomics Platform"/>
            <consortium name="The Broad Institute Genome Sequencing Center for Infectious Disease"/>
            <person name="Wu L."/>
            <person name="Ma J."/>
        </authorList>
    </citation>
    <scope>NUCLEOTIDE SEQUENCE [LARGE SCALE GENOMIC DNA]</scope>
    <source>
        <strain evidence="2 3">JCM 12393</strain>
    </source>
</reference>
<protein>
    <submittedName>
        <fullName evidence="2">Class I SAM-dependent methyltransferase</fullName>
    </submittedName>
</protein>
<organism evidence="2 3">
    <name type="scientific">Kitasatospora putterlickiae</name>
    <dbReference type="NCBI Taxonomy" id="221725"/>
    <lineage>
        <taxon>Bacteria</taxon>
        <taxon>Bacillati</taxon>
        <taxon>Actinomycetota</taxon>
        <taxon>Actinomycetes</taxon>
        <taxon>Kitasatosporales</taxon>
        <taxon>Streptomycetaceae</taxon>
        <taxon>Kitasatospora</taxon>
    </lineage>
</organism>
<dbReference type="Pfam" id="PF08242">
    <property type="entry name" value="Methyltransf_12"/>
    <property type="match status" value="1"/>
</dbReference>
<evidence type="ECO:0000313" key="2">
    <source>
        <dbReference type="EMBL" id="GAA1393995.1"/>
    </source>
</evidence>
<proteinExistence type="predicted"/>
<dbReference type="SUPFAM" id="SSF53335">
    <property type="entry name" value="S-adenosyl-L-methionine-dependent methyltransferases"/>
    <property type="match status" value="1"/>
</dbReference>
<name>A0ABN1XZQ1_9ACTN</name>
<dbReference type="InterPro" id="IPR029063">
    <property type="entry name" value="SAM-dependent_MTases_sf"/>
</dbReference>
<dbReference type="EMBL" id="BAAAKJ010000142">
    <property type="protein sequence ID" value="GAA1393995.1"/>
    <property type="molecule type" value="Genomic_DNA"/>
</dbReference>
<sequence length="223" mass="24313">MSVSHSDQVIAGQAMYNPSTLRAYDLAAFQFNCRFLFRVPVSEVVGMFDRNISANHLDLGVGTGYFLDHCRTAPGQAITLADLNEHSLKHAAARLARFDVRTVRANALEPLPLPGREFGSASMNFLLHCVPGDIRAKARVFDNVAACVKPGGRIFGATVLMKGVPVGALARTVLGAWNKRGIMHNAEDSLDDLRAELAARFPEHELTVRGCTALFEAEVPRVR</sequence>
<accession>A0ABN1XZQ1</accession>
<evidence type="ECO:0000313" key="3">
    <source>
        <dbReference type="Proteomes" id="UP001499863"/>
    </source>
</evidence>
<evidence type="ECO:0000259" key="1">
    <source>
        <dbReference type="Pfam" id="PF08242"/>
    </source>
</evidence>
<keyword evidence="3" id="KW-1185">Reference proteome</keyword>
<dbReference type="InterPro" id="IPR016584">
    <property type="entry name" value="MeTrfase_VrtF"/>
</dbReference>
<dbReference type="GO" id="GO:0008168">
    <property type="term" value="F:methyltransferase activity"/>
    <property type="evidence" value="ECO:0007669"/>
    <property type="project" value="UniProtKB-KW"/>
</dbReference>
<dbReference type="CDD" id="cd02440">
    <property type="entry name" value="AdoMet_MTases"/>
    <property type="match status" value="1"/>
</dbReference>
<dbReference type="InterPro" id="IPR013217">
    <property type="entry name" value="Methyltransf_12"/>
</dbReference>